<accession>A0A8J3SXX9</accession>
<dbReference type="InterPro" id="IPR011009">
    <property type="entry name" value="Kinase-like_dom_sf"/>
</dbReference>
<dbReference type="EC" id="2.7.11.1" evidence="1"/>
<dbReference type="RefSeq" id="WP_203875177.1">
    <property type="nucleotide sequence ID" value="NZ_BOOK01000018.1"/>
</dbReference>
<keyword evidence="4 7" id="KW-0547">Nucleotide-binding</keyword>
<keyword evidence="6 7" id="KW-0067">ATP-binding</keyword>
<dbReference type="PROSITE" id="PS00107">
    <property type="entry name" value="PROTEIN_KINASE_ATP"/>
    <property type="match status" value="1"/>
</dbReference>
<evidence type="ECO:0000256" key="1">
    <source>
        <dbReference type="ARBA" id="ARBA00012513"/>
    </source>
</evidence>
<keyword evidence="9" id="KW-1133">Transmembrane helix</keyword>
<gene>
    <name evidence="11" type="ORF">Pta02_27760</name>
</gene>
<dbReference type="PROSITE" id="PS50011">
    <property type="entry name" value="PROTEIN_KINASE_DOM"/>
    <property type="match status" value="1"/>
</dbReference>
<evidence type="ECO:0000256" key="8">
    <source>
        <dbReference type="SAM" id="MobiDB-lite"/>
    </source>
</evidence>
<keyword evidence="9" id="KW-0812">Transmembrane</keyword>
<feature type="region of interest" description="Disordered" evidence="8">
    <location>
        <begin position="271"/>
        <end position="314"/>
    </location>
</feature>
<dbReference type="PANTHER" id="PTHR43289">
    <property type="entry name" value="MITOGEN-ACTIVATED PROTEIN KINASE KINASE KINASE 20-RELATED"/>
    <property type="match status" value="1"/>
</dbReference>
<protein>
    <recommendedName>
        <fullName evidence="1">non-specific serine/threonine protein kinase</fullName>
        <ecNumber evidence="1">2.7.11.1</ecNumber>
    </recommendedName>
</protein>
<feature type="domain" description="Protein kinase" evidence="10">
    <location>
        <begin position="11"/>
        <end position="275"/>
    </location>
</feature>
<dbReference type="InterPro" id="IPR000719">
    <property type="entry name" value="Prot_kinase_dom"/>
</dbReference>
<evidence type="ECO:0000256" key="5">
    <source>
        <dbReference type="ARBA" id="ARBA00022777"/>
    </source>
</evidence>
<evidence type="ECO:0000259" key="10">
    <source>
        <dbReference type="PROSITE" id="PS50011"/>
    </source>
</evidence>
<keyword evidence="2" id="KW-0723">Serine/threonine-protein kinase</keyword>
<dbReference type="Gene3D" id="3.30.200.20">
    <property type="entry name" value="Phosphorylase Kinase, domain 1"/>
    <property type="match status" value="1"/>
</dbReference>
<keyword evidence="12" id="KW-1185">Reference proteome</keyword>
<proteinExistence type="predicted"/>
<dbReference type="Gene3D" id="1.10.510.10">
    <property type="entry name" value="Transferase(Phosphotransferase) domain 1"/>
    <property type="match status" value="1"/>
</dbReference>
<keyword evidence="5 11" id="KW-0418">Kinase</keyword>
<feature type="binding site" evidence="7">
    <location>
        <position position="40"/>
    </location>
    <ligand>
        <name>ATP</name>
        <dbReference type="ChEBI" id="CHEBI:30616"/>
    </ligand>
</feature>
<comment type="caution">
    <text evidence="11">The sequence shown here is derived from an EMBL/GenBank/DDBJ whole genome shotgun (WGS) entry which is preliminary data.</text>
</comment>
<keyword evidence="3" id="KW-0808">Transferase</keyword>
<evidence type="ECO:0000313" key="11">
    <source>
        <dbReference type="EMBL" id="GII00768.1"/>
    </source>
</evidence>
<feature type="transmembrane region" description="Helical" evidence="9">
    <location>
        <begin position="319"/>
        <end position="340"/>
    </location>
</feature>
<dbReference type="PANTHER" id="PTHR43289:SF6">
    <property type="entry name" value="SERINE_THREONINE-PROTEIN KINASE NEKL-3"/>
    <property type="match status" value="1"/>
</dbReference>
<dbReference type="InterPro" id="IPR008271">
    <property type="entry name" value="Ser/Thr_kinase_AS"/>
</dbReference>
<dbReference type="InterPro" id="IPR017441">
    <property type="entry name" value="Protein_kinase_ATP_BS"/>
</dbReference>
<dbReference type="GO" id="GO:0005524">
    <property type="term" value="F:ATP binding"/>
    <property type="evidence" value="ECO:0007669"/>
    <property type="project" value="UniProtKB-UniRule"/>
</dbReference>
<organism evidence="11 12">
    <name type="scientific">Planobispora takensis</name>
    <dbReference type="NCBI Taxonomy" id="1367882"/>
    <lineage>
        <taxon>Bacteria</taxon>
        <taxon>Bacillati</taxon>
        <taxon>Actinomycetota</taxon>
        <taxon>Actinomycetes</taxon>
        <taxon>Streptosporangiales</taxon>
        <taxon>Streptosporangiaceae</taxon>
        <taxon>Planobispora</taxon>
    </lineage>
</organism>
<dbReference type="Proteomes" id="UP000634476">
    <property type="component" value="Unassembled WGS sequence"/>
</dbReference>
<evidence type="ECO:0000256" key="6">
    <source>
        <dbReference type="ARBA" id="ARBA00022840"/>
    </source>
</evidence>
<evidence type="ECO:0000256" key="3">
    <source>
        <dbReference type="ARBA" id="ARBA00022679"/>
    </source>
</evidence>
<evidence type="ECO:0000256" key="9">
    <source>
        <dbReference type="SAM" id="Phobius"/>
    </source>
</evidence>
<evidence type="ECO:0000313" key="12">
    <source>
        <dbReference type="Proteomes" id="UP000634476"/>
    </source>
</evidence>
<dbReference type="GO" id="GO:0004674">
    <property type="term" value="F:protein serine/threonine kinase activity"/>
    <property type="evidence" value="ECO:0007669"/>
    <property type="project" value="UniProtKB-KW"/>
</dbReference>
<evidence type="ECO:0000256" key="2">
    <source>
        <dbReference type="ARBA" id="ARBA00022527"/>
    </source>
</evidence>
<reference evidence="11" key="1">
    <citation type="submission" date="2021-01" db="EMBL/GenBank/DDBJ databases">
        <title>Whole genome shotgun sequence of Planobispora takensis NBRC 109077.</title>
        <authorList>
            <person name="Komaki H."/>
            <person name="Tamura T."/>
        </authorList>
    </citation>
    <scope>NUCLEOTIDE SEQUENCE</scope>
    <source>
        <strain evidence="11">NBRC 109077</strain>
    </source>
</reference>
<dbReference type="EMBL" id="BOOK01000018">
    <property type="protein sequence ID" value="GII00768.1"/>
    <property type="molecule type" value="Genomic_DNA"/>
</dbReference>
<dbReference type="SUPFAM" id="SSF56112">
    <property type="entry name" value="Protein kinase-like (PK-like)"/>
    <property type="match status" value="1"/>
</dbReference>
<dbReference type="CDD" id="cd14014">
    <property type="entry name" value="STKc_PknB_like"/>
    <property type="match status" value="1"/>
</dbReference>
<keyword evidence="9" id="KW-0472">Membrane</keyword>
<evidence type="ECO:0000256" key="4">
    <source>
        <dbReference type="ARBA" id="ARBA00022741"/>
    </source>
</evidence>
<dbReference type="AlphaFoldDB" id="A0A8J3SXX9"/>
<sequence>MPDREDFAARYRLLRQLGSGGMGTVWLARDEMLHREVAVKELTLPPGADESRRADMVARAVREAQATAQVRHPSVVAIHDVAAHDGKPWIVMELLRGRTLADVVEEHGPLPPRHVAALGAQLLDGLAAAHARGIQHRDVKPGNVFLTDTGRAVLTDFGIAKLTGEETLTQTGLLIGSPGFIAPERLDGERGGPASDLWSLAATLYYAVEGVAAFDGEPMARLSKALAGKVTPPRLAGPLGPVLMAMMAREPERRPDADTARWMLTQVAEGHTPEVWAPPPAPDARVPGPAHPGTDPGLSGPPHRPGTGPGETAPRRSRFPLWIALGVTACVVAAAVWITLTLTGGQADKTAFTQPVDLCALLTPAQVREITRAPQPPQGSPKDEGCTWTTADTGIALIPHADGDTPQPWMMTPQAAQNLLVSQGRDHSQPGSGIPWEWEEIGMKDLTAVSTAGQPVQELGEGAFTYDLKSELGQTHTGVVHFRALNLVIEARYSTLSAKPTDADIRNNALKAARWAEAALRSRA</sequence>
<name>A0A8J3SXX9_9ACTN</name>
<dbReference type="SMART" id="SM00220">
    <property type="entry name" value="S_TKc"/>
    <property type="match status" value="1"/>
</dbReference>
<dbReference type="Pfam" id="PF00069">
    <property type="entry name" value="Pkinase"/>
    <property type="match status" value="1"/>
</dbReference>
<evidence type="ECO:0000256" key="7">
    <source>
        <dbReference type="PROSITE-ProRule" id="PRU10141"/>
    </source>
</evidence>
<dbReference type="PROSITE" id="PS00108">
    <property type="entry name" value="PROTEIN_KINASE_ST"/>
    <property type="match status" value="1"/>
</dbReference>